<dbReference type="AlphaFoldDB" id="A0A7S4J1I7"/>
<sequence length="164" mass="17768">MGASRSATCVIFFLMRKLGMTFDNAFNLCRRHHPDVNPIPAFLTQLRKYEVKCWKLGVISGTGNVKSSKKRKSPPGPSRGPVIGPSWPKQGAAIGPSLPPGDELRSEFHENMKKKAKADGRCEEEQAIDPSIGPMNKPCIAVVKDVAVARADANKVPSSVDKGD</sequence>
<evidence type="ECO:0000256" key="6">
    <source>
        <dbReference type="SAM" id="SignalP"/>
    </source>
</evidence>
<feature type="compositionally biased region" description="Basic and acidic residues" evidence="5">
    <location>
        <begin position="102"/>
        <end position="124"/>
    </location>
</feature>
<evidence type="ECO:0000256" key="4">
    <source>
        <dbReference type="ARBA" id="ARBA00022912"/>
    </source>
</evidence>
<feature type="chain" id="PRO_5030942855" description="protein-tyrosine-phosphatase" evidence="6">
    <location>
        <begin position="22"/>
        <end position="164"/>
    </location>
</feature>
<name>A0A7S4J1I7_9STRA</name>
<proteinExistence type="inferred from homology"/>
<reference evidence="8" key="1">
    <citation type="submission" date="2021-01" db="EMBL/GenBank/DDBJ databases">
        <authorList>
            <person name="Corre E."/>
            <person name="Pelletier E."/>
            <person name="Niang G."/>
            <person name="Scheremetjew M."/>
            <person name="Finn R."/>
            <person name="Kale V."/>
            <person name="Holt S."/>
            <person name="Cochrane G."/>
            <person name="Meng A."/>
            <person name="Brown T."/>
            <person name="Cohen L."/>
        </authorList>
    </citation>
    <scope>NUCLEOTIDE SEQUENCE</scope>
    <source>
        <strain evidence="8">Isolate 1302-5</strain>
    </source>
</reference>
<evidence type="ECO:0000256" key="2">
    <source>
        <dbReference type="ARBA" id="ARBA00013064"/>
    </source>
</evidence>
<organism evidence="8">
    <name type="scientific">Odontella aurita</name>
    <dbReference type="NCBI Taxonomy" id="265563"/>
    <lineage>
        <taxon>Eukaryota</taxon>
        <taxon>Sar</taxon>
        <taxon>Stramenopiles</taxon>
        <taxon>Ochrophyta</taxon>
        <taxon>Bacillariophyta</taxon>
        <taxon>Mediophyceae</taxon>
        <taxon>Biddulphiophycidae</taxon>
        <taxon>Eupodiscales</taxon>
        <taxon>Odontellaceae</taxon>
        <taxon>Odontella</taxon>
    </lineage>
</organism>
<evidence type="ECO:0000256" key="3">
    <source>
        <dbReference type="ARBA" id="ARBA00022801"/>
    </source>
</evidence>
<protein>
    <recommendedName>
        <fullName evidence="2">protein-tyrosine-phosphatase</fullName>
        <ecNumber evidence="2">3.1.3.48</ecNumber>
    </recommendedName>
</protein>
<keyword evidence="4" id="KW-0904">Protein phosphatase</keyword>
<evidence type="ECO:0000259" key="7">
    <source>
        <dbReference type="Pfam" id="PF00782"/>
    </source>
</evidence>
<comment type="similarity">
    <text evidence="1">Belongs to the protein-tyrosine phosphatase family. Non-receptor class dual specificity subfamily.</text>
</comment>
<dbReference type="Pfam" id="PF00782">
    <property type="entry name" value="DSPc"/>
    <property type="match status" value="1"/>
</dbReference>
<feature type="region of interest" description="Disordered" evidence="5">
    <location>
        <begin position="63"/>
        <end position="134"/>
    </location>
</feature>
<dbReference type="GO" id="GO:0004725">
    <property type="term" value="F:protein tyrosine phosphatase activity"/>
    <property type="evidence" value="ECO:0007669"/>
    <property type="project" value="UniProtKB-EC"/>
</dbReference>
<dbReference type="Gene3D" id="3.90.190.10">
    <property type="entry name" value="Protein tyrosine phosphatase superfamily"/>
    <property type="match status" value="1"/>
</dbReference>
<evidence type="ECO:0000256" key="1">
    <source>
        <dbReference type="ARBA" id="ARBA00008601"/>
    </source>
</evidence>
<dbReference type="CDD" id="cd14498">
    <property type="entry name" value="DSP"/>
    <property type="match status" value="1"/>
</dbReference>
<feature type="signal peptide" evidence="6">
    <location>
        <begin position="1"/>
        <end position="21"/>
    </location>
</feature>
<evidence type="ECO:0000256" key="5">
    <source>
        <dbReference type="SAM" id="MobiDB-lite"/>
    </source>
</evidence>
<dbReference type="EC" id="3.1.3.48" evidence="2"/>
<dbReference type="PANTHER" id="PTHR10159:SF521">
    <property type="entry name" value="LEUCINE RICH REPEAT AND PHOSPHATASE DOMAIN CONTAINING PROTEIN"/>
    <property type="match status" value="1"/>
</dbReference>
<dbReference type="EMBL" id="HBKQ01028634">
    <property type="protein sequence ID" value="CAE2247272.1"/>
    <property type="molecule type" value="Transcribed_RNA"/>
</dbReference>
<evidence type="ECO:0000313" key="8">
    <source>
        <dbReference type="EMBL" id="CAE2247272.1"/>
    </source>
</evidence>
<dbReference type="GO" id="GO:0005737">
    <property type="term" value="C:cytoplasm"/>
    <property type="evidence" value="ECO:0007669"/>
    <property type="project" value="TreeGrafter"/>
</dbReference>
<keyword evidence="3" id="KW-0378">Hydrolase</keyword>
<dbReference type="PANTHER" id="PTHR10159">
    <property type="entry name" value="DUAL SPECIFICITY PROTEIN PHOSPHATASE"/>
    <property type="match status" value="1"/>
</dbReference>
<dbReference type="GO" id="GO:0043409">
    <property type="term" value="P:negative regulation of MAPK cascade"/>
    <property type="evidence" value="ECO:0007669"/>
    <property type="project" value="TreeGrafter"/>
</dbReference>
<feature type="domain" description="Dual specificity phosphatase catalytic" evidence="7">
    <location>
        <begin position="1"/>
        <end position="51"/>
    </location>
</feature>
<dbReference type="SUPFAM" id="SSF52799">
    <property type="entry name" value="(Phosphotyrosine protein) phosphatases II"/>
    <property type="match status" value="1"/>
</dbReference>
<gene>
    <name evidence="8" type="ORF">OAUR00152_LOCUS19440</name>
</gene>
<accession>A0A7S4J1I7</accession>
<keyword evidence="6" id="KW-0732">Signal</keyword>
<dbReference type="InterPro" id="IPR029021">
    <property type="entry name" value="Prot-tyrosine_phosphatase-like"/>
</dbReference>
<dbReference type="InterPro" id="IPR000340">
    <property type="entry name" value="Dual-sp_phosphatase_cat-dom"/>
</dbReference>